<gene>
    <name evidence="2" type="ORF">BD311DRAFT_283758</name>
</gene>
<sequence length="144" mass="16083">MTIVHLRAFPRVPPVSLVLSLLVPPLVCLRHRRTHAYCPHSPSCSVHRLFPWQRCTTAHVRCSVNPVLPYAYVQVTTSLFLFPYPAVCTLSHSVSLHWRGTTACTSGFPVRTARVDANCPNSEPFITSRCLIALRSKSTVSEKT</sequence>
<dbReference type="EMBL" id="ML143388">
    <property type="protein sequence ID" value="TBU34475.1"/>
    <property type="molecule type" value="Genomic_DNA"/>
</dbReference>
<evidence type="ECO:0000256" key="1">
    <source>
        <dbReference type="SAM" id="SignalP"/>
    </source>
</evidence>
<dbReference type="Proteomes" id="UP000292957">
    <property type="component" value="Unassembled WGS sequence"/>
</dbReference>
<feature type="chain" id="PRO_5020773941" description="Secreted protein" evidence="1">
    <location>
        <begin position="29"/>
        <end position="144"/>
    </location>
</feature>
<dbReference type="AlphaFoldDB" id="A0A4Q9N2S9"/>
<evidence type="ECO:0000313" key="2">
    <source>
        <dbReference type="EMBL" id="TBU34475.1"/>
    </source>
</evidence>
<organism evidence="2">
    <name type="scientific">Dichomitus squalens</name>
    <dbReference type="NCBI Taxonomy" id="114155"/>
    <lineage>
        <taxon>Eukaryota</taxon>
        <taxon>Fungi</taxon>
        <taxon>Dikarya</taxon>
        <taxon>Basidiomycota</taxon>
        <taxon>Agaricomycotina</taxon>
        <taxon>Agaricomycetes</taxon>
        <taxon>Polyporales</taxon>
        <taxon>Polyporaceae</taxon>
        <taxon>Dichomitus</taxon>
    </lineage>
</organism>
<name>A0A4Q9N2S9_9APHY</name>
<protein>
    <recommendedName>
        <fullName evidence="3">Secreted protein</fullName>
    </recommendedName>
</protein>
<accession>A0A4Q9N2S9</accession>
<feature type="signal peptide" evidence="1">
    <location>
        <begin position="1"/>
        <end position="28"/>
    </location>
</feature>
<reference evidence="2" key="1">
    <citation type="submission" date="2019-01" db="EMBL/GenBank/DDBJ databases">
        <title>Draft genome sequences of three monokaryotic isolates of the white-rot basidiomycete fungus Dichomitus squalens.</title>
        <authorList>
            <consortium name="DOE Joint Genome Institute"/>
            <person name="Lopez S.C."/>
            <person name="Andreopoulos B."/>
            <person name="Pangilinan J."/>
            <person name="Lipzen A."/>
            <person name="Riley R."/>
            <person name="Ahrendt S."/>
            <person name="Ng V."/>
            <person name="Barry K."/>
            <person name="Daum C."/>
            <person name="Grigoriev I.V."/>
            <person name="Hilden K.S."/>
            <person name="Makela M.R."/>
            <person name="de Vries R.P."/>
        </authorList>
    </citation>
    <scope>NUCLEOTIDE SEQUENCE [LARGE SCALE GENOMIC DNA]</scope>
    <source>
        <strain evidence="2">OM18370.1</strain>
    </source>
</reference>
<keyword evidence="1" id="KW-0732">Signal</keyword>
<proteinExistence type="predicted"/>
<evidence type="ECO:0008006" key="3">
    <source>
        <dbReference type="Google" id="ProtNLM"/>
    </source>
</evidence>